<dbReference type="PANTHER" id="PTHR38013">
    <property type="entry name" value="GLYCOPROTEIN/POLYSACCHARIDE METABOLISM"/>
    <property type="match status" value="1"/>
</dbReference>
<dbReference type="EMBL" id="LJQG01000255">
    <property type="protein sequence ID" value="KPX15373.1"/>
    <property type="molecule type" value="Genomic_DNA"/>
</dbReference>
<proteinExistence type="predicted"/>
<dbReference type="InterPro" id="IPR053196">
    <property type="entry name" value="Lipoprotein_YbaY-like"/>
</dbReference>
<dbReference type="InterPro" id="IPR039366">
    <property type="entry name" value="Pilotin"/>
</dbReference>
<gene>
    <name evidence="1" type="ORF">ALO71_100857</name>
</gene>
<accession>A0A0P9PNF3</accession>
<dbReference type="AlphaFoldDB" id="A0A0P9PNF3"/>
<name>A0A0P9PNF3_PSEA0</name>
<dbReference type="Proteomes" id="UP000050346">
    <property type="component" value="Unassembled WGS sequence"/>
</dbReference>
<reference evidence="1 2" key="1">
    <citation type="submission" date="2015-09" db="EMBL/GenBank/DDBJ databases">
        <title>Genome announcement of multiple Pseudomonas syringae strains.</title>
        <authorList>
            <person name="Thakur S."/>
            <person name="Wang P.W."/>
            <person name="Gong Y."/>
            <person name="Weir B.S."/>
            <person name="Guttman D.S."/>
        </authorList>
    </citation>
    <scope>NUCLEOTIDE SEQUENCE [LARGE SCALE GENOMIC DNA]</scope>
    <source>
        <strain evidence="1 2">ICMP9150</strain>
    </source>
</reference>
<comment type="caution">
    <text evidence="1">The sequence shown here is derived from an EMBL/GenBank/DDBJ whole genome shotgun (WGS) entry which is preliminary data.</text>
</comment>
<dbReference type="PANTHER" id="PTHR38013:SF1">
    <property type="entry name" value="GLYCOPROTEIN_POLYSACCHARIDE METABOLISM"/>
    <property type="match status" value="1"/>
</dbReference>
<organism evidence="1 2">
    <name type="scientific">Pseudomonas amygdali pv. dendropanacis</name>
    <dbReference type="NCBI Taxonomy" id="235272"/>
    <lineage>
        <taxon>Bacteria</taxon>
        <taxon>Pseudomonadati</taxon>
        <taxon>Pseudomonadota</taxon>
        <taxon>Gammaproteobacteria</taxon>
        <taxon>Pseudomonadales</taxon>
        <taxon>Pseudomonadaceae</taxon>
        <taxon>Pseudomonas</taxon>
        <taxon>Pseudomonas amygdali</taxon>
    </lineage>
</organism>
<dbReference type="Pfam" id="PF09619">
    <property type="entry name" value="YscW"/>
    <property type="match status" value="1"/>
</dbReference>
<evidence type="ECO:0000313" key="1">
    <source>
        <dbReference type="EMBL" id="KPX15373.1"/>
    </source>
</evidence>
<sequence length="167" mass="18430">MSSEPLVRLQGVVYYLSRISLPTGCRLTVTLSDSSLADVPATVIDARETQITQQVPLPFELGYTAGSERSEDQGHSSERLIVLRCKGFHQRRVFNAPLMFLLLHTASFPSALNSTVSFQASGGYRKFLIRLIPYPLLTRTLSCLAFRSPSLVYAPGCCCRPTSSPCR</sequence>
<evidence type="ECO:0000313" key="2">
    <source>
        <dbReference type="Proteomes" id="UP000050346"/>
    </source>
</evidence>
<protein>
    <submittedName>
        <fullName evidence="1">Lipoprotein-related protein, YcsW superfamily</fullName>
    </submittedName>
</protein>
<keyword evidence="1" id="KW-0449">Lipoprotein</keyword>